<comment type="caution">
    <text evidence="2">The sequence shown here is derived from an EMBL/GenBank/DDBJ whole genome shotgun (WGS) entry which is preliminary data.</text>
</comment>
<name>A0ABV3Y4Y2_9ACTN</name>
<evidence type="ECO:0000313" key="2">
    <source>
        <dbReference type="EMBL" id="MEX6430623.1"/>
    </source>
</evidence>
<reference evidence="2 3" key="1">
    <citation type="submission" date="2024-07" db="EMBL/GenBank/DDBJ databases">
        <title>Draft Genome Sequence of Ferrimicrobium acidiphilum Strain YE2023, Isolated from a Pulp of Bioleach Reactor.</title>
        <authorList>
            <person name="Elkina Y.A."/>
            <person name="Bulaeva A.G."/>
            <person name="Beletsky A.V."/>
            <person name="Mardanov A.V."/>
        </authorList>
    </citation>
    <scope>NUCLEOTIDE SEQUENCE [LARGE SCALE GENOMIC DNA]</scope>
    <source>
        <strain evidence="2 3">YE2023</strain>
    </source>
</reference>
<keyword evidence="1" id="KW-0812">Transmembrane</keyword>
<sequence>MSADSSHDIVGKLQALSSRVALDTRDWERGVTGLATHLSAAEAAELAGVLTTSSEDRDLQYSVFYLLHIYYRRTRDINSIGSMMVTFAETFSNYPTFAHLNSMYLRQFDSIEKIERALEEARIAIDRCPSHAGILNNFAEIVAVMGEEELPLPLDTIDEALGSITRAITNGQGYPKFFATKARLLAIKGEYTDARRLIRQAISAEDPTEFDYALRVGDYQAHMLEILVRKFSHELGEEIIHAREEVEGHRTKVDESLMNQQKSVETALNGAQTSNIQFLGFFAALLSFVVGSTQILSHESSSVAEHLIIVLGGVMLLVLLTFTSVLRSGSNPWPKAYWIGALVALVLIVGGLLY</sequence>
<keyword evidence="3" id="KW-1185">Reference proteome</keyword>
<feature type="transmembrane region" description="Helical" evidence="1">
    <location>
        <begin position="336"/>
        <end position="353"/>
    </location>
</feature>
<feature type="transmembrane region" description="Helical" evidence="1">
    <location>
        <begin position="278"/>
        <end position="296"/>
    </location>
</feature>
<proteinExistence type="predicted"/>
<organism evidence="2 3">
    <name type="scientific">Ferrimicrobium acidiphilum</name>
    <dbReference type="NCBI Taxonomy" id="121039"/>
    <lineage>
        <taxon>Bacteria</taxon>
        <taxon>Bacillati</taxon>
        <taxon>Actinomycetota</taxon>
        <taxon>Acidimicrobiia</taxon>
        <taxon>Acidimicrobiales</taxon>
        <taxon>Acidimicrobiaceae</taxon>
        <taxon>Ferrimicrobium</taxon>
    </lineage>
</organism>
<evidence type="ECO:0000256" key="1">
    <source>
        <dbReference type="SAM" id="Phobius"/>
    </source>
</evidence>
<accession>A0ABV3Y4Y2</accession>
<protein>
    <submittedName>
        <fullName evidence="2">Type IV pilus biogenesis/stability protein PilW</fullName>
    </submittedName>
</protein>
<feature type="transmembrane region" description="Helical" evidence="1">
    <location>
        <begin position="308"/>
        <end position="330"/>
    </location>
</feature>
<dbReference type="SUPFAM" id="SSF48452">
    <property type="entry name" value="TPR-like"/>
    <property type="match status" value="1"/>
</dbReference>
<keyword evidence="1" id="KW-0472">Membrane</keyword>
<dbReference type="Gene3D" id="1.25.40.10">
    <property type="entry name" value="Tetratricopeptide repeat domain"/>
    <property type="match status" value="1"/>
</dbReference>
<dbReference type="EMBL" id="JBFSHR010000067">
    <property type="protein sequence ID" value="MEX6430623.1"/>
    <property type="molecule type" value="Genomic_DNA"/>
</dbReference>
<gene>
    <name evidence="2" type="ORF">AB6A68_12375</name>
</gene>
<dbReference type="Proteomes" id="UP001560267">
    <property type="component" value="Unassembled WGS sequence"/>
</dbReference>
<keyword evidence="1" id="KW-1133">Transmembrane helix</keyword>
<dbReference type="InterPro" id="IPR011990">
    <property type="entry name" value="TPR-like_helical_dom_sf"/>
</dbReference>
<evidence type="ECO:0000313" key="3">
    <source>
        <dbReference type="Proteomes" id="UP001560267"/>
    </source>
</evidence>